<evidence type="ECO:0000256" key="1">
    <source>
        <dbReference type="SAM" id="MobiDB-lite"/>
    </source>
</evidence>
<accession>A0AAN7BIP1</accession>
<dbReference type="Proteomes" id="UP001301958">
    <property type="component" value="Unassembled WGS sequence"/>
</dbReference>
<keyword evidence="2" id="KW-0732">Signal</keyword>
<feature type="compositionally biased region" description="Low complexity" evidence="1">
    <location>
        <begin position="58"/>
        <end position="75"/>
    </location>
</feature>
<evidence type="ECO:0000256" key="2">
    <source>
        <dbReference type="SAM" id="SignalP"/>
    </source>
</evidence>
<reference evidence="4" key="1">
    <citation type="journal article" date="2023" name="Mol. Phylogenet. Evol.">
        <title>Genome-scale phylogeny and comparative genomics of the fungal order Sordariales.</title>
        <authorList>
            <person name="Hensen N."/>
            <person name="Bonometti L."/>
            <person name="Westerberg I."/>
            <person name="Brannstrom I.O."/>
            <person name="Guillou S."/>
            <person name="Cros-Aarteil S."/>
            <person name="Calhoun S."/>
            <person name="Haridas S."/>
            <person name="Kuo A."/>
            <person name="Mondo S."/>
            <person name="Pangilinan J."/>
            <person name="Riley R."/>
            <person name="LaButti K."/>
            <person name="Andreopoulos B."/>
            <person name="Lipzen A."/>
            <person name="Chen C."/>
            <person name="Yan M."/>
            <person name="Daum C."/>
            <person name="Ng V."/>
            <person name="Clum A."/>
            <person name="Steindorff A."/>
            <person name="Ohm R.A."/>
            <person name="Martin F."/>
            <person name="Silar P."/>
            <person name="Natvig D.O."/>
            <person name="Lalanne C."/>
            <person name="Gautier V."/>
            <person name="Ament-Velasquez S.L."/>
            <person name="Kruys A."/>
            <person name="Hutchinson M.I."/>
            <person name="Powell A.J."/>
            <person name="Barry K."/>
            <person name="Miller A.N."/>
            <person name="Grigoriev I.V."/>
            <person name="Debuchy R."/>
            <person name="Gladieux P."/>
            <person name="Hiltunen Thoren M."/>
            <person name="Johannesson H."/>
        </authorList>
    </citation>
    <scope>NUCLEOTIDE SEQUENCE</scope>
    <source>
        <strain evidence="4">CBS 990.96</strain>
    </source>
</reference>
<feature type="region of interest" description="Disordered" evidence="1">
    <location>
        <begin position="28"/>
        <end position="89"/>
    </location>
</feature>
<keyword evidence="5" id="KW-1185">Reference proteome</keyword>
<dbReference type="InterPro" id="IPR025442">
    <property type="entry name" value="DUF4185"/>
</dbReference>
<dbReference type="EMBL" id="MU865406">
    <property type="protein sequence ID" value="KAK4224007.1"/>
    <property type="molecule type" value="Genomic_DNA"/>
</dbReference>
<dbReference type="Pfam" id="PF13810">
    <property type="entry name" value="DUF4185"/>
    <property type="match status" value="1"/>
</dbReference>
<dbReference type="AlphaFoldDB" id="A0AAN7BIP1"/>
<evidence type="ECO:0000313" key="4">
    <source>
        <dbReference type="EMBL" id="KAK4224007.1"/>
    </source>
</evidence>
<reference evidence="4" key="2">
    <citation type="submission" date="2023-05" db="EMBL/GenBank/DDBJ databases">
        <authorList>
            <consortium name="Lawrence Berkeley National Laboratory"/>
            <person name="Steindorff A."/>
            <person name="Hensen N."/>
            <person name="Bonometti L."/>
            <person name="Westerberg I."/>
            <person name="Brannstrom I.O."/>
            <person name="Guillou S."/>
            <person name="Cros-Aarteil S."/>
            <person name="Calhoun S."/>
            <person name="Haridas S."/>
            <person name="Kuo A."/>
            <person name="Mondo S."/>
            <person name="Pangilinan J."/>
            <person name="Riley R."/>
            <person name="Labutti K."/>
            <person name="Andreopoulos B."/>
            <person name="Lipzen A."/>
            <person name="Chen C."/>
            <person name="Yanf M."/>
            <person name="Daum C."/>
            <person name="Ng V."/>
            <person name="Clum A."/>
            <person name="Ohm R."/>
            <person name="Martin F."/>
            <person name="Silar P."/>
            <person name="Natvig D."/>
            <person name="Lalanne C."/>
            <person name="Gautier V."/>
            <person name="Ament-Velasquez S.L."/>
            <person name="Kruys A."/>
            <person name="Hutchinson M.I."/>
            <person name="Powell A.J."/>
            <person name="Barry K."/>
            <person name="Miller A.N."/>
            <person name="Grigoriev I.V."/>
            <person name="Debuchy R."/>
            <person name="Gladieux P."/>
            <person name="Thoren M.H."/>
            <person name="Johannesson H."/>
        </authorList>
    </citation>
    <scope>NUCLEOTIDE SEQUENCE</scope>
    <source>
        <strain evidence="4">CBS 990.96</strain>
    </source>
</reference>
<feature type="chain" id="PRO_5043040807" description="DUF4185 domain-containing protein" evidence="2">
    <location>
        <begin position="20"/>
        <end position="432"/>
    </location>
</feature>
<proteinExistence type="predicted"/>
<feature type="domain" description="DUF4185" evidence="3">
    <location>
        <begin position="277"/>
        <end position="421"/>
    </location>
</feature>
<protein>
    <recommendedName>
        <fullName evidence="3">DUF4185 domain-containing protein</fullName>
    </recommendedName>
</protein>
<evidence type="ECO:0000259" key="3">
    <source>
        <dbReference type="Pfam" id="PF13810"/>
    </source>
</evidence>
<evidence type="ECO:0000313" key="5">
    <source>
        <dbReference type="Proteomes" id="UP001301958"/>
    </source>
</evidence>
<gene>
    <name evidence="4" type="ORF">QBC38DRAFT_446817</name>
</gene>
<name>A0AAN7BIP1_9PEZI</name>
<comment type="caution">
    <text evidence="4">The sequence shown here is derived from an EMBL/GenBank/DDBJ whole genome shotgun (WGS) entry which is preliminary data.</text>
</comment>
<organism evidence="4 5">
    <name type="scientific">Podospora fimiseda</name>
    <dbReference type="NCBI Taxonomy" id="252190"/>
    <lineage>
        <taxon>Eukaryota</taxon>
        <taxon>Fungi</taxon>
        <taxon>Dikarya</taxon>
        <taxon>Ascomycota</taxon>
        <taxon>Pezizomycotina</taxon>
        <taxon>Sordariomycetes</taxon>
        <taxon>Sordariomycetidae</taxon>
        <taxon>Sordariales</taxon>
        <taxon>Podosporaceae</taxon>
        <taxon>Podospora</taxon>
    </lineage>
</organism>
<feature type="signal peptide" evidence="2">
    <location>
        <begin position="1"/>
        <end position="19"/>
    </location>
</feature>
<sequence length="432" mass="48003">MHRAILCLILISLCSLIYASTTNQSTSSVKNISSEVSQPPTFTQSSSNTTVLMGNEVSSSSSTTQTSSQQSSTQQPLPPPPSQSIDSTTLHGINPISFRSVTFLGYQQANNSCSHRDLGFTGKLSGKWYAIYGDTIWAAPGVTNPFNDTPGFHGIVRDSLSEMIPGDPLTVIDLRLNDDDPVPHQLQFMPWVEEWGETNRYGFGGTSICEVEEGVGIVYYLVNANEEGGLIGAGAAKVEMKNDTPTVTQRFGMAGYWWDTNTTARYGDVCAYRDEWSQYIYLWGGPPNYVKFWGEMGYSYLARVKTKDAFDLNGYEYWWGRDLGWRKEVLTVFGPETATLWGTGQGQIFWSKWYECYVMVHTSTFGSTILLRTALSPEGPWTPDVEVFTAVPIDDGLVYAGVAHPYHDESGKTVVLSYTNNNYIEVLKVEFN</sequence>
<feature type="compositionally biased region" description="Polar residues" evidence="1">
    <location>
        <begin position="28"/>
        <end position="52"/>
    </location>
</feature>